<dbReference type="AlphaFoldDB" id="A0A4R6BFD8"/>
<dbReference type="GO" id="GO:0020037">
    <property type="term" value="F:heme binding"/>
    <property type="evidence" value="ECO:0007669"/>
    <property type="project" value="InterPro"/>
</dbReference>
<reference evidence="17 18" key="1">
    <citation type="submission" date="2019-01" db="EMBL/GenBank/DDBJ databases">
        <title>Draft genome sequences of the type strains of six Macrococcus species.</title>
        <authorList>
            <person name="Mazhar S."/>
            <person name="Altermann E."/>
            <person name="Hill C."/>
            <person name="Mcauliffe O."/>
        </authorList>
    </citation>
    <scope>NUCLEOTIDE SEQUENCE [LARGE SCALE GENOMIC DNA]</scope>
    <source>
        <strain evidence="17 18">CCM4811</strain>
    </source>
</reference>
<dbReference type="Pfam" id="PF04261">
    <property type="entry name" value="Dyp_perox_N"/>
    <property type="match status" value="1"/>
</dbReference>
<comment type="cofactor">
    <cofactor evidence="13">
        <name>heme b</name>
        <dbReference type="ChEBI" id="CHEBI:60344"/>
    </cofactor>
    <text evidence="13">Binds 1 heme b (iron(II)-protoporphyrin IX) group non-covalently per subunit.</text>
</comment>
<name>A0A4R6BFD8_9STAP</name>
<gene>
    <name evidence="17" type="primary">efeB</name>
    <name evidence="17" type="ORF">ERX27_02950</name>
</gene>
<keyword evidence="6 13" id="KW-0560">Oxidoreductase</keyword>
<evidence type="ECO:0000256" key="13">
    <source>
        <dbReference type="RuleBase" id="RU365017"/>
    </source>
</evidence>
<evidence type="ECO:0000256" key="5">
    <source>
        <dbReference type="ARBA" id="ARBA00022729"/>
    </source>
</evidence>
<dbReference type="Pfam" id="PF20628">
    <property type="entry name" value="Dyp_perox_C"/>
    <property type="match status" value="1"/>
</dbReference>
<comment type="catalytic activity">
    <reaction evidence="12">
        <text>heme b + 2 H(+) = protoporphyrin IX + Fe(2+)</text>
        <dbReference type="Rhea" id="RHEA:22584"/>
        <dbReference type="ChEBI" id="CHEBI:15378"/>
        <dbReference type="ChEBI" id="CHEBI:29033"/>
        <dbReference type="ChEBI" id="CHEBI:57306"/>
        <dbReference type="ChEBI" id="CHEBI:60344"/>
        <dbReference type="EC" id="4.98.1.1"/>
    </reaction>
    <physiologicalReaction direction="left-to-right" evidence="12">
        <dbReference type="Rhea" id="RHEA:22585"/>
    </physiologicalReaction>
</comment>
<evidence type="ECO:0000256" key="3">
    <source>
        <dbReference type="ARBA" id="ARBA00022617"/>
    </source>
</evidence>
<evidence type="ECO:0000256" key="8">
    <source>
        <dbReference type="ARBA" id="ARBA00023239"/>
    </source>
</evidence>
<organism evidence="17 18">
    <name type="scientific">Macrococcus brunensis</name>
    <dbReference type="NCBI Taxonomy" id="198483"/>
    <lineage>
        <taxon>Bacteria</taxon>
        <taxon>Bacillati</taxon>
        <taxon>Bacillota</taxon>
        <taxon>Bacilli</taxon>
        <taxon>Bacillales</taxon>
        <taxon>Staphylococcaceae</taxon>
        <taxon>Macrococcus</taxon>
    </lineage>
</organism>
<dbReference type="NCBIfam" id="TIGR01413">
    <property type="entry name" value="Dyp_perox_fam"/>
    <property type="match status" value="1"/>
</dbReference>
<dbReference type="PANTHER" id="PTHR30521">
    <property type="entry name" value="DEFERROCHELATASE/PEROXIDASE"/>
    <property type="match status" value="1"/>
</dbReference>
<dbReference type="InterPro" id="IPR019546">
    <property type="entry name" value="TAT_signal_bac_arc"/>
</dbReference>
<keyword evidence="14" id="KW-0472">Membrane</keyword>
<feature type="domain" description="Dyp-type peroxidase N-terminal" evidence="15">
    <location>
        <begin position="59"/>
        <end position="211"/>
    </location>
</feature>
<dbReference type="GO" id="GO:0030313">
    <property type="term" value="C:cell envelope"/>
    <property type="evidence" value="ECO:0007669"/>
    <property type="project" value="UniProtKB-SubCell"/>
</dbReference>
<protein>
    <recommendedName>
        <fullName evidence="10 13">Deferrochelatase</fullName>
        <ecNumber evidence="13">1.11.1.-</ecNumber>
    </recommendedName>
    <alternativeName>
        <fullName evidence="11 13">Peroxidase EfeB</fullName>
    </alternativeName>
</protein>
<evidence type="ECO:0000313" key="17">
    <source>
        <dbReference type="EMBL" id="TDL98532.1"/>
    </source>
</evidence>
<dbReference type="GO" id="GO:0004325">
    <property type="term" value="F:ferrochelatase activity"/>
    <property type="evidence" value="ECO:0007669"/>
    <property type="project" value="UniProtKB-EC"/>
</dbReference>
<evidence type="ECO:0000256" key="9">
    <source>
        <dbReference type="ARBA" id="ARBA00025737"/>
    </source>
</evidence>
<dbReference type="PROSITE" id="PS51404">
    <property type="entry name" value="DYP_PEROXIDASE"/>
    <property type="match status" value="1"/>
</dbReference>
<evidence type="ECO:0000256" key="11">
    <source>
        <dbReference type="ARBA" id="ARBA00033775"/>
    </source>
</evidence>
<comment type="subcellular location">
    <subcellularLocation>
        <location evidence="1">Cell envelope</location>
    </subcellularLocation>
</comment>
<accession>A0A4R6BFD8</accession>
<evidence type="ECO:0000256" key="7">
    <source>
        <dbReference type="ARBA" id="ARBA00023004"/>
    </source>
</evidence>
<evidence type="ECO:0000313" key="18">
    <source>
        <dbReference type="Proteomes" id="UP000295310"/>
    </source>
</evidence>
<evidence type="ECO:0000256" key="10">
    <source>
        <dbReference type="ARBA" id="ARBA00033771"/>
    </source>
</evidence>
<dbReference type="PROSITE" id="PS51318">
    <property type="entry name" value="TAT"/>
    <property type="match status" value="1"/>
</dbReference>
<evidence type="ECO:0000256" key="6">
    <source>
        <dbReference type="ARBA" id="ARBA00023002"/>
    </source>
</evidence>
<dbReference type="Proteomes" id="UP000295310">
    <property type="component" value="Unassembled WGS sequence"/>
</dbReference>
<dbReference type="EC" id="1.11.1.-" evidence="13"/>
<dbReference type="InterPro" id="IPR006311">
    <property type="entry name" value="TAT_signal"/>
</dbReference>
<comment type="similarity">
    <text evidence="9 13">Belongs to the DyP-type peroxidase family.</text>
</comment>
<comment type="function">
    <text evidence="13">Involved in the recovery of exogenous heme iron. Extracts iron from heme while preserving the protoporphyrin ring intact.</text>
</comment>
<dbReference type="PANTHER" id="PTHR30521:SF4">
    <property type="entry name" value="DEFERROCHELATASE"/>
    <property type="match status" value="1"/>
</dbReference>
<keyword evidence="4 13" id="KW-0479">Metal-binding</keyword>
<keyword evidence="7 13" id="KW-0408">Iron</keyword>
<evidence type="ECO:0000256" key="1">
    <source>
        <dbReference type="ARBA" id="ARBA00004196"/>
    </source>
</evidence>
<evidence type="ECO:0000256" key="12">
    <source>
        <dbReference type="ARBA" id="ARBA00048856"/>
    </source>
</evidence>
<dbReference type="SUPFAM" id="SSF54909">
    <property type="entry name" value="Dimeric alpha+beta barrel"/>
    <property type="match status" value="1"/>
</dbReference>
<dbReference type="GO" id="GO:0033212">
    <property type="term" value="P:iron import into cell"/>
    <property type="evidence" value="ECO:0007669"/>
    <property type="project" value="InterPro"/>
</dbReference>
<dbReference type="InterPro" id="IPR048327">
    <property type="entry name" value="Dyp_perox_N"/>
</dbReference>
<dbReference type="NCBIfam" id="TIGR01409">
    <property type="entry name" value="TAT_signal_seq"/>
    <property type="match status" value="1"/>
</dbReference>
<keyword evidence="14" id="KW-1133">Transmembrane helix</keyword>
<evidence type="ECO:0000259" key="15">
    <source>
        <dbReference type="Pfam" id="PF04261"/>
    </source>
</evidence>
<evidence type="ECO:0000256" key="4">
    <source>
        <dbReference type="ARBA" id="ARBA00022723"/>
    </source>
</evidence>
<proteinExistence type="inferred from homology"/>
<comment type="caution">
    <text evidence="17">The sequence shown here is derived from an EMBL/GenBank/DDBJ whole genome shotgun (WGS) entry which is preliminary data.</text>
</comment>
<keyword evidence="2 13" id="KW-0575">Peroxidase</keyword>
<dbReference type="InterPro" id="IPR048328">
    <property type="entry name" value="Dyp_perox_C"/>
</dbReference>
<keyword evidence="18" id="KW-1185">Reference proteome</keyword>
<dbReference type="GO" id="GO:0004601">
    <property type="term" value="F:peroxidase activity"/>
    <property type="evidence" value="ECO:0007669"/>
    <property type="project" value="UniProtKB-KW"/>
</dbReference>
<keyword evidence="3 13" id="KW-0349">Heme</keyword>
<evidence type="ECO:0000256" key="2">
    <source>
        <dbReference type="ARBA" id="ARBA00022559"/>
    </source>
</evidence>
<dbReference type="InterPro" id="IPR011008">
    <property type="entry name" value="Dimeric_a/b-barrel"/>
</dbReference>
<dbReference type="InterPro" id="IPR006314">
    <property type="entry name" value="Dyp_peroxidase"/>
</dbReference>
<dbReference type="InterPro" id="IPR006313">
    <property type="entry name" value="EfeB/EfeN"/>
</dbReference>
<dbReference type="EMBL" id="SCWA01000004">
    <property type="protein sequence ID" value="TDL98532.1"/>
    <property type="molecule type" value="Genomic_DNA"/>
</dbReference>
<keyword evidence="5" id="KW-0732">Signal</keyword>
<dbReference type="OrthoDB" id="9781066at2"/>
<feature type="transmembrane region" description="Helical" evidence="14">
    <location>
        <begin position="12"/>
        <end position="38"/>
    </location>
</feature>
<dbReference type="NCBIfam" id="TIGR01412">
    <property type="entry name" value="tat_substr_1"/>
    <property type="match status" value="1"/>
</dbReference>
<feature type="domain" description="Dyp-type peroxidase C-terminal" evidence="16">
    <location>
        <begin position="222"/>
        <end position="397"/>
    </location>
</feature>
<sequence>MVTKENSVSRRDFLKLASIGGAGVLVGSTGLGTSLYALNHFGRDNQHSKNKVNFYGKHQSGIVTDVQKHVYFVVLELSTDDVQQVKKMFQDWTTQSVKLMNGDVLAEISKNTLLPSVDTGEAVGLDASRLTLTYGISAEFFKKLGIEHLKPKDFVDLPHFPKDQLNPKYTGGHIFIQACSDDPQVNFHAVRNLVRASRDIVSMKWSQTGFNSYDETKKTPDTPRNLFSFKDGTGNPKFKDTETLDRFVFIDQDWAKNGSYLVVRRIQMHIETWDRTSLEDQERTFGRHRDSGAPIGMKKEYDEIDIKSKNDKGELNIPEDSHVHLAKKANTTIMRRSFSYSDGINEATGTFDAGLLFVSFQKSPEQFIKLQSMMGRVDRLNEYITHRGSGVFLAFPGIKEGGYIGEALFNRL</sequence>
<keyword evidence="14" id="KW-0812">Transmembrane</keyword>
<dbReference type="GO" id="GO:0005829">
    <property type="term" value="C:cytosol"/>
    <property type="evidence" value="ECO:0007669"/>
    <property type="project" value="TreeGrafter"/>
</dbReference>
<evidence type="ECO:0000256" key="14">
    <source>
        <dbReference type="SAM" id="Phobius"/>
    </source>
</evidence>
<dbReference type="GO" id="GO:0046872">
    <property type="term" value="F:metal ion binding"/>
    <property type="evidence" value="ECO:0007669"/>
    <property type="project" value="UniProtKB-KW"/>
</dbReference>
<evidence type="ECO:0000259" key="16">
    <source>
        <dbReference type="Pfam" id="PF20628"/>
    </source>
</evidence>
<keyword evidence="8" id="KW-0456">Lyase</keyword>